<dbReference type="Proteomes" id="UP000499080">
    <property type="component" value="Unassembled WGS sequence"/>
</dbReference>
<gene>
    <name evidence="1" type="ORF">AVEN_238032_1</name>
    <name evidence="2" type="ORF">AVEN_267555_1</name>
</gene>
<comment type="caution">
    <text evidence="1">The sequence shown here is derived from an EMBL/GenBank/DDBJ whole genome shotgun (WGS) entry which is preliminary data.</text>
</comment>
<evidence type="ECO:0000313" key="3">
    <source>
        <dbReference type="Proteomes" id="UP000499080"/>
    </source>
</evidence>
<name>A0A4Y2R0C9_ARAVE</name>
<dbReference type="EMBL" id="BGPR01141763">
    <property type="protein sequence ID" value="GBN69092.1"/>
    <property type="molecule type" value="Genomic_DNA"/>
</dbReference>
<sequence>MPIGPVNPIDTPYGQFVYNYTHPRKPLCCVSFGHIVRGSEQLNRSKNRCEVNHVSLREHDTHFLPSIPIQLTGNPLGSELR</sequence>
<feature type="non-terminal residue" evidence="1">
    <location>
        <position position="81"/>
    </location>
</feature>
<reference evidence="1 3" key="1">
    <citation type="journal article" date="2019" name="Sci. Rep.">
        <title>Orb-weaving spider Araneus ventricosus genome elucidates the spidroin gene catalogue.</title>
        <authorList>
            <person name="Kono N."/>
            <person name="Nakamura H."/>
            <person name="Ohtoshi R."/>
            <person name="Moran D.A.P."/>
            <person name="Shinohara A."/>
            <person name="Yoshida Y."/>
            <person name="Fujiwara M."/>
            <person name="Mori M."/>
            <person name="Tomita M."/>
            <person name="Arakawa K."/>
        </authorList>
    </citation>
    <scope>NUCLEOTIDE SEQUENCE [LARGE SCALE GENOMIC DNA]</scope>
</reference>
<organism evidence="1 3">
    <name type="scientific">Araneus ventricosus</name>
    <name type="common">Orbweaver spider</name>
    <name type="synonym">Epeira ventricosa</name>
    <dbReference type="NCBI Taxonomy" id="182803"/>
    <lineage>
        <taxon>Eukaryota</taxon>
        <taxon>Metazoa</taxon>
        <taxon>Ecdysozoa</taxon>
        <taxon>Arthropoda</taxon>
        <taxon>Chelicerata</taxon>
        <taxon>Arachnida</taxon>
        <taxon>Araneae</taxon>
        <taxon>Araneomorphae</taxon>
        <taxon>Entelegynae</taxon>
        <taxon>Araneoidea</taxon>
        <taxon>Araneidae</taxon>
        <taxon>Araneus</taxon>
    </lineage>
</organism>
<keyword evidence="3" id="KW-1185">Reference proteome</keyword>
<protein>
    <submittedName>
        <fullName evidence="1">Uncharacterized protein</fullName>
    </submittedName>
</protein>
<evidence type="ECO:0000313" key="2">
    <source>
        <dbReference type="EMBL" id="GBN69092.1"/>
    </source>
</evidence>
<accession>A0A4Y2R0C9</accession>
<dbReference type="AlphaFoldDB" id="A0A4Y2R0C9"/>
<dbReference type="EMBL" id="BGPR01141756">
    <property type="protein sequence ID" value="GBN69073.1"/>
    <property type="molecule type" value="Genomic_DNA"/>
</dbReference>
<proteinExistence type="predicted"/>
<evidence type="ECO:0000313" key="1">
    <source>
        <dbReference type="EMBL" id="GBN69073.1"/>
    </source>
</evidence>